<protein>
    <submittedName>
        <fullName evidence="3">Class I SAM-dependent methyltransferase</fullName>
    </submittedName>
</protein>
<dbReference type="Pfam" id="PF13649">
    <property type="entry name" value="Methyltransf_25"/>
    <property type="match status" value="1"/>
</dbReference>
<comment type="caution">
    <text evidence="3">The sequence shown here is derived from an EMBL/GenBank/DDBJ whole genome shotgun (WGS) entry which is preliminary data.</text>
</comment>
<keyword evidence="4" id="KW-1185">Reference proteome</keyword>
<dbReference type="InterPro" id="IPR041698">
    <property type="entry name" value="Methyltransf_25"/>
</dbReference>
<gene>
    <name evidence="3" type="ORF">F8O03_03215</name>
</gene>
<organism evidence="3 4">
    <name type="scientific">Pseudoclavibacter terrae</name>
    <dbReference type="NCBI Taxonomy" id="1530195"/>
    <lineage>
        <taxon>Bacteria</taxon>
        <taxon>Bacillati</taxon>
        <taxon>Actinomycetota</taxon>
        <taxon>Actinomycetes</taxon>
        <taxon>Micrococcales</taxon>
        <taxon>Microbacteriaceae</taxon>
        <taxon>Pseudoclavibacter</taxon>
    </lineage>
</organism>
<dbReference type="GO" id="GO:0032259">
    <property type="term" value="P:methylation"/>
    <property type="evidence" value="ECO:0007669"/>
    <property type="project" value="UniProtKB-KW"/>
</dbReference>
<dbReference type="Proteomes" id="UP000490386">
    <property type="component" value="Unassembled WGS sequence"/>
</dbReference>
<sequence>MQRDELLALLTPEAMTLLDDAPAVASSADALALVTRLRAAGGSPATVAAVVTQAKLRRRALAKFGPFVERMLFTDAGLQQATRLQVAAHHADRFRQAGAVSVADLGCGIGADSMAFASLGLEVTAYDLDEVTAAIAAHNLAPFPNARVEHGRAEEVDLADFDALWFDPARRTTNGGSTARHFDPSDWSPALDFVFGAGRERPTGIKLGPGIDHAYLPEDAETQWVSSGGDLVEATVWMHDAARAGIRRSALVIGKQGAAELTSSEDVHDAEVGELGTVLYEPDPAIIRARLIGDLARSLKATMISETIAWMTADAFAPSPFASAFSVREVLPLHASSLKSELRKRDIGVLEIKKRGVDIDPAEFRRKLALKGASSAVLILTRIGDRRVAILADRLS</sequence>
<feature type="domain" description="THUMP-like" evidence="2">
    <location>
        <begin position="323"/>
        <end position="394"/>
    </location>
</feature>
<feature type="domain" description="Methyltransferase" evidence="1">
    <location>
        <begin position="102"/>
        <end position="165"/>
    </location>
</feature>
<evidence type="ECO:0000259" key="2">
    <source>
        <dbReference type="Pfam" id="PF18096"/>
    </source>
</evidence>
<dbReference type="SUPFAM" id="SSF53335">
    <property type="entry name" value="S-adenosyl-L-methionine-dependent methyltransferases"/>
    <property type="match status" value="1"/>
</dbReference>
<dbReference type="InterPro" id="IPR029063">
    <property type="entry name" value="SAM-dependent_MTases_sf"/>
</dbReference>
<accession>A0A7J5B5H1</accession>
<dbReference type="EMBL" id="WBJX01000001">
    <property type="protein sequence ID" value="KAB1639363.1"/>
    <property type="molecule type" value="Genomic_DNA"/>
</dbReference>
<keyword evidence="3" id="KW-0808">Transferase</keyword>
<evidence type="ECO:0000313" key="3">
    <source>
        <dbReference type="EMBL" id="KAB1639363.1"/>
    </source>
</evidence>
<dbReference type="Gene3D" id="3.40.50.150">
    <property type="entry name" value="Vaccinia Virus protein VP39"/>
    <property type="match status" value="1"/>
</dbReference>
<dbReference type="InterPro" id="IPR041497">
    <property type="entry name" value="Thump-like"/>
</dbReference>
<dbReference type="GO" id="GO:0008168">
    <property type="term" value="F:methyltransferase activity"/>
    <property type="evidence" value="ECO:0007669"/>
    <property type="project" value="UniProtKB-KW"/>
</dbReference>
<dbReference type="CDD" id="cd02440">
    <property type="entry name" value="AdoMet_MTases"/>
    <property type="match status" value="1"/>
</dbReference>
<evidence type="ECO:0000313" key="4">
    <source>
        <dbReference type="Proteomes" id="UP000490386"/>
    </source>
</evidence>
<dbReference type="OrthoDB" id="9810570at2"/>
<reference evidence="3 4" key="1">
    <citation type="submission" date="2019-09" db="EMBL/GenBank/DDBJ databases">
        <title>Phylogeny of genus Pseudoclavibacter and closely related genus.</title>
        <authorList>
            <person name="Li Y."/>
        </authorList>
    </citation>
    <scope>NUCLEOTIDE SEQUENCE [LARGE SCALE GENOMIC DNA]</scope>
    <source>
        <strain evidence="3 4">THG-MD12</strain>
    </source>
</reference>
<proteinExistence type="predicted"/>
<name>A0A7J5B5H1_9MICO</name>
<evidence type="ECO:0000259" key="1">
    <source>
        <dbReference type="Pfam" id="PF13649"/>
    </source>
</evidence>
<dbReference type="Pfam" id="PF18096">
    <property type="entry name" value="Thump_like"/>
    <property type="match status" value="1"/>
</dbReference>
<keyword evidence="3" id="KW-0489">Methyltransferase</keyword>
<dbReference type="RefSeq" id="WP_151422329.1">
    <property type="nucleotide sequence ID" value="NZ_WBJX01000001.1"/>
</dbReference>
<dbReference type="AlphaFoldDB" id="A0A7J5B5H1"/>